<keyword evidence="2" id="KW-1185">Reference proteome</keyword>
<name>A0AAD6BPV2_9TELE</name>
<proteinExistence type="predicted"/>
<dbReference type="AlphaFoldDB" id="A0AAD6BPV2"/>
<feature type="non-terminal residue" evidence="1">
    <location>
        <position position="1"/>
    </location>
</feature>
<evidence type="ECO:0000313" key="1">
    <source>
        <dbReference type="EMBL" id="KAJ4946870.1"/>
    </source>
</evidence>
<comment type="caution">
    <text evidence="1">The sequence shown here is derived from an EMBL/GenBank/DDBJ whole genome shotgun (WGS) entry which is preliminary data.</text>
</comment>
<evidence type="ECO:0000313" key="2">
    <source>
        <dbReference type="Proteomes" id="UP001219934"/>
    </source>
</evidence>
<dbReference type="Proteomes" id="UP001219934">
    <property type="component" value="Unassembled WGS sequence"/>
</dbReference>
<protein>
    <submittedName>
        <fullName evidence="1">Uncharacterized protein</fullName>
    </submittedName>
</protein>
<organism evidence="1 2">
    <name type="scientific">Pogonophryne albipinna</name>
    <dbReference type="NCBI Taxonomy" id="1090488"/>
    <lineage>
        <taxon>Eukaryota</taxon>
        <taxon>Metazoa</taxon>
        <taxon>Chordata</taxon>
        <taxon>Craniata</taxon>
        <taxon>Vertebrata</taxon>
        <taxon>Euteleostomi</taxon>
        <taxon>Actinopterygii</taxon>
        <taxon>Neopterygii</taxon>
        <taxon>Teleostei</taxon>
        <taxon>Neoteleostei</taxon>
        <taxon>Acanthomorphata</taxon>
        <taxon>Eupercaria</taxon>
        <taxon>Perciformes</taxon>
        <taxon>Notothenioidei</taxon>
        <taxon>Pogonophryne</taxon>
    </lineage>
</organism>
<gene>
    <name evidence="1" type="ORF">JOQ06_008913</name>
</gene>
<dbReference type="EMBL" id="JAPTMU010000002">
    <property type="protein sequence ID" value="KAJ4946870.1"/>
    <property type="molecule type" value="Genomic_DNA"/>
</dbReference>
<accession>A0AAD6BPV2</accession>
<sequence length="76" mass="8360">MTARAQRIMLNEMKKNPRVSARDLKKSLAHADISVDESTIRVEVGFPAGFKLTSISLLLLLQSCQPLPLSSACFSQ</sequence>
<reference evidence="1" key="1">
    <citation type="submission" date="2022-11" db="EMBL/GenBank/DDBJ databases">
        <title>Chromosome-level genome of Pogonophryne albipinna.</title>
        <authorList>
            <person name="Jo E."/>
        </authorList>
    </citation>
    <scope>NUCLEOTIDE SEQUENCE</scope>
    <source>
        <strain evidence="1">SGF0006</strain>
        <tissue evidence="1">Muscle</tissue>
    </source>
</reference>